<dbReference type="GO" id="GO:0070401">
    <property type="term" value="F:NADP+ binding"/>
    <property type="evidence" value="ECO:0007669"/>
    <property type="project" value="UniProtKB-UniRule"/>
</dbReference>
<evidence type="ECO:0000256" key="2">
    <source>
        <dbReference type="ARBA" id="ARBA00001937"/>
    </source>
</evidence>
<reference evidence="9 10" key="1">
    <citation type="journal article" date="2009" name="Stand. Genomic Sci.">
        <title>Complete genome sequence of Desulfomicrobium baculatum type strain (X).</title>
        <authorList>
            <person name="Copeland A."/>
            <person name="Spring S."/>
            <person name="Goker M."/>
            <person name="Schneider S."/>
            <person name="Lapidus A."/>
            <person name="Del Rio T.G."/>
            <person name="Tice H."/>
            <person name="Cheng J.F."/>
            <person name="Chen F."/>
            <person name="Nolan M."/>
            <person name="Bruce D."/>
            <person name="Goodwin L."/>
            <person name="Pitluck S."/>
            <person name="Ivanova N."/>
            <person name="Mavrommatis K."/>
            <person name="Ovchinnikova G."/>
            <person name="Pati A."/>
            <person name="Chen A."/>
            <person name="Palaniappan K."/>
            <person name="Land M."/>
            <person name="Hauser L."/>
            <person name="Chang Y.J."/>
            <person name="Jeffries C.C."/>
            <person name="Meincke L."/>
            <person name="Sims D."/>
            <person name="Brettin T."/>
            <person name="Detter J.C."/>
            <person name="Han C."/>
            <person name="Chain P."/>
            <person name="Bristow J."/>
            <person name="Eisen J.A."/>
            <person name="Markowitz V."/>
            <person name="Hugenholtz P."/>
            <person name="Kyrpides N.C."/>
            <person name="Klenk H.P."/>
            <person name="Lucas S."/>
        </authorList>
    </citation>
    <scope>NUCLEOTIDE SEQUENCE [LARGE SCALE GENOMIC DNA]</scope>
    <source>
        <strain evidence="10">DSM 4028 / VKM B-1378 / X</strain>
    </source>
</reference>
<dbReference type="HAMAP" id="MF_00955">
    <property type="entry name" value="GDP_Man_dehydratase"/>
    <property type="match status" value="1"/>
</dbReference>
<sequence>MMKKALITGITGQDGAYLAEFLIKKGYEVHGVKRRSSLFNTDRIDHLYEDPHVDNRKLVLHYGDLTDSTNLIRIIQEVQPDEIYNLAAQSHVQVSFDSPEYTANTDALGTLRVLEAIRILGLDKKTRFYQASTSELYGLVQEIPQTEKTPFYPRSPYACAKLYAYWITVNYREAYGIYGCNGILFNHESPMRGETFVTRKITRALARIVLGLQDKVFLGNMNAKRDWGHAKDYVEMQWLMLQQDTPRDYVIATGRQFSVRDFVTIAAAELGVHLEWRGEGVDEKAVISAVDEAVLRSHHVGRCPLDTLPRVGSVIVEVDPRYFRPTEVETLLGDPSQAKRELGWEPKISFEEMVKEMVVEDLSLAAKDKVCRDNGFKVYDYNE</sequence>
<keyword evidence="7" id="KW-0521">NADP</keyword>
<dbReference type="InterPro" id="IPR016040">
    <property type="entry name" value="NAD(P)-bd_dom"/>
</dbReference>
<name>C7LP27_DESBD</name>
<dbReference type="Gene3D" id="3.40.50.720">
    <property type="entry name" value="NAD(P)-binding Rossmann-like Domain"/>
    <property type="match status" value="1"/>
</dbReference>
<accession>C7LP27</accession>
<evidence type="ECO:0000313" key="10">
    <source>
        <dbReference type="Proteomes" id="UP000002216"/>
    </source>
</evidence>
<evidence type="ECO:0000313" key="9">
    <source>
        <dbReference type="EMBL" id="ACU91343.1"/>
    </source>
</evidence>
<organism evidence="9 10">
    <name type="scientific">Desulfomicrobium baculatum (strain DSM 4028 / VKM B-1378 / X)</name>
    <name type="common">Desulfovibrio baculatus</name>
    <dbReference type="NCBI Taxonomy" id="525897"/>
    <lineage>
        <taxon>Bacteria</taxon>
        <taxon>Pseudomonadati</taxon>
        <taxon>Thermodesulfobacteriota</taxon>
        <taxon>Desulfovibrionia</taxon>
        <taxon>Desulfovibrionales</taxon>
        <taxon>Desulfomicrobiaceae</taxon>
        <taxon>Desulfomicrobium</taxon>
    </lineage>
</organism>
<dbReference type="SUPFAM" id="SSF51735">
    <property type="entry name" value="NAD(P)-binding Rossmann-fold domains"/>
    <property type="match status" value="1"/>
</dbReference>
<dbReference type="EMBL" id="CP001629">
    <property type="protein sequence ID" value="ACU91343.1"/>
    <property type="molecule type" value="Genomic_DNA"/>
</dbReference>
<dbReference type="GO" id="GO:0008446">
    <property type="term" value="F:GDP-mannose 4,6-dehydratase activity"/>
    <property type="evidence" value="ECO:0007669"/>
    <property type="project" value="UniProtKB-UniRule"/>
</dbReference>
<comment type="caution">
    <text evidence="7">Lacks conserved residue(s) required for the propagation of feature annotation.</text>
</comment>
<dbReference type="Proteomes" id="UP000002216">
    <property type="component" value="Chromosome"/>
</dbReference>
<dbReference type="EC" id="4.2.1.47" evidence="4 7"/>
<dbReference type="STRING" id="525897.Dbac_3269"/>
<comment type="similarity">
    <text evidence="3 7">Belongs to the NAD(P)-dependent epimerase/dehydratase family. GDP-mannose 4,6-dehydratase subfamily.</text>
</comment>
<dbReference type="Pfam" id="PF16363">
    <property type="entry name" value="GDP_Man_Dehyd"/>
    <property type="match status" value="1"/>
</dbReference>
<dbReference type="Gene3D" id="3.90.25.10">
    <property type="entry name" value="UDP-galactose 4-epimerase, domain 1"/>
    <property type="match status" value="1"/>
</dbReference>
<dbReference type="NCBIfam" id="TIGR01472">
    <property type="entry name" value="gmd"/>
    <property type="match status" value="1"/>
</dbReference>
<evidence type="ECO:0000256" key="6">
    <source>
        <dbReference type="ARBA" id="ARBA00059383"/>
    </source>
</evidence>
<dbReference type="InterPro" id="IPR036291">
    <property type="entry name" value="NAD(P)-bd_dom_sf"/>
</dbReference>
<comment type="function">
    <text evidence="6 7">Catalyzes the conversion of GDP-D-mannose to GDP-4-dehydro-6-deoxy-D-mannose.</text>
</comment>
<dbReference type="InterPro" id="IPR006368">
    <property type="entry name" value="GDP_Man_deHydtase"/>
</dbReference>
<dbReference type="HOGENOM" id="CLU_007383_14_0_7"/>
<dbReference type="AlphaFoldDB" id="C7LP27"/>
<evidence type="ECO:0000256" key="3">
    <source>
        <dbReference type="ARBA" id="ARBA00009263"/>
    </source>
</evidence>
<dbReference type="KEGG" id="dba:Dbac_3269"/>
<evidence type="ECO:0000256" key="4">
    <source>
        <dbReference type="ARBA" id="ARBA00011989"/>
    </source>
</evidence>
<dbReference type="eggNOG" id="COG1089">
    <property type="taxonomic scope" value="Bacteria"/>
</dbReference>
<protein>
    <recommendedName>
        <fullName evidence="4 7">GDP-mannose 4,6-dehydratase</fullName>
        <ecNumber evidence="4 7">4.2.1.47</ecNumber>
    </recommendedName>
    <alternativeName>
        <fullName evidence="7">GDP-D-mannose dehydratase</fullName>
    </alternativeName>
</protein>
<evidence type="ECO:0000256" key="1">
    <source>
        <dbReference type="ARBA" id="ARBA00000188"/>
    </source>
</evidence>
<dbReference type="CDD" id="cd05260">
    <property type="entry name" value="GDP_MD_SDR_e"/>
    <property type="match status" value="1"/>
</dbReference>
<gene>
    <name evidence="7" type="primary">gmd</name>
    <name evidence="9" type="ordered locus">Dbac_3269</name>
</gene>
<keyword evidence="5 7" id="KW-0456">Lyase</keyword>
<dbReference type="PANTHER" id="PTHR43715">
    <property type="entry name" value="GDP-MANNOSE 4,6-DEHYDRATASE"/>
    <property type="match status" value="1"/>
</dbReference>
<evidence type="ECO:0000259" key="8">
    <source>
        <dbReference type="Pfam" id="PF16363"/>
    </source>
</evidence>
<evidence type="ECO:0000256" key="5">
    <source>
        <dbReference type="ARBA" id="ARBA00023239"/>
    </source>
</evidence>
<evidence type="ECO:0000256" key="7">
    <source>
        <dbReference type="HAMAP-Rule" id="MF_00955"/>
    </source>
</evidence>
<dbReference type="FunFam" id="3.40.50.720:FF:000924">
    <property type="entry name" value="GDP-mannose 4,6 dehydratase"/>
    <property type="match status" value="1"/>
</dbReference>
<dbReference type="PANTHER" id="PTHR43715:SF1">
    <property type="entry name" value="GDP-MANNOSE 4,6 DEHYDRATASE"/>
    <property type="match status" value="1"/>
</dbReference>
<feature type="domain" description="NAD(P)-binding" evidence="8">
    <location>
        <begin position="6"/>
        <end position="357"/>
    </location>
</feature>
<keyword evidence="10" id="KW-1185">Reference proteome</keyword>
<comment type="cofactor">
    <cofactor evidence="2 7">
        <name>NADP(+)</name>
        <dbReference type="ChEBI" id="CHEBI:58349"/>
    </cofactor>
</comment>
<comment type="catalytic activity">
    <reaction evidence="1 7">
        <text>GDP-alpha-D-mannose = GDP-4-dehydro-alpha-D-rhamnose + H2O</text>
        <dbReference type="Rhea" id="RHEA:23820"/>
        <dbReference type="ChEBI" id="CHEBI:15377"/>
        <dbReference type="ChEBI" id="CHEBI:57527"/>
        <dbReference type="ChEBI" id="CHEBI:57964"/>
        <dbReference type="EC" id="4.2.1.47"/>
    </reaction>
</comment>
<dbReference type="GO" id="GO:0042351">
    <property type="term" value="P:'de novo' GDP-L-fucose biosynthetic process"/>
    <property type="evidence" value="ECO:0007669"/>
    <property type="project" value="TreeGrafter"/>
</dbReference>
<proteinExistence type="inferred from homology"/>